<dbReference type="PANTHER" id="PTHR24034:SF209">
    <property type="entry name" value="EGF-LIKE DOMAIN-CONTAINING PROTEIN"/>
    <property type="match status" value="1"/>
</dbReference>
<dbReference type="Pfam" id="PF14670">
    <property type="entry name" value="FXa_inhibition"/>
    <property type="match status" value="1"/>
</dbReference>
<evidence type="ECO:0000259" key="12">
    <source>
        <dbReference type="PROSITE" id="PS50026"/>
    </source>
</evidence>
<organism evidence="14 15">
    <name type="scientific">Timema podura</name>
    <name type="common">Walking stick</name>
    <dbReference type="NCBI Taxonomy" id="61482"/>
    <lineage>
        <taxon>Eukaryota</taxon>
        <taxon>Metazoa</taxon>
        <taxon>Ecdysozoa</taxon>
        <taxon>Arthropoda</taxon>
        <taxon>Hexapoda</taxon>
        <taxon>Insecta</taxon>
        <taxon>Pterygota</taxon>
        <taxon>Neoptera</taxon>
        <taxon>Polyneoptera</taxon>
        <taxon>Phasmatodea</taxon>
        <taxon>Timematodea</taxon>
        <taxon>Timematoidea</taxon>
        <taxon>Timematidae</taxon>
        <taxon>Timema</taxon>
    </lineage>
</organism>
<dbReference type="Pfam" id="PF07645">
    <property type="entry name" value="EGF_CA"/>
    <property type="match status" value="1"/>
</dbReference>
<comment type="caution">
    <text evidence="10">Lacks conserved residue(s) required for the propagation of feature annotation.</text>
</comment>
<keyword evidence="5" id="KW-0732">Signal</keyword>
<evidence type="ECO:0000256" key="11">
    <source>
        <dbReference type="SAM" id="MobiDB-lite"/>
    </source>
</evidence>
<evidence type="ECO:0000256" key="4">
    <source>
        <dbReference type="ARBA" id="ARBA00022536"/>
    </source>
</evidence>
<dbReference type="PROSITE" id="PS50993">
    <property type="entry name" value="NIDOGEN_G2"/>
    <property type="match status" value="1"/>
</dbReference>
<evidence type="ECO:0000256" key="8">
    <source>
        <dbReference type="ARBA" id="ARBA00023157"/>
    </source>
</evidence>
<keyword evidence="15" id="KW-1185">Reference proteome</keyword>
<proteinExistence type="predicted"/>
<evidence type="ECO:0000256" key="6">
    <source>
        <dbReference type="ARBA" id="ARBA00022737"/>
    </source>
</evidence>
<dbReference type="InterPro" id="IPR001881">
    <property type="entry name" value="EGF-like_Ca-bd_dom"/>
</dbReference>
<evidence type="ECO:0000256" key="5">
    <source>
        <dbReference type="ARBA" id="ARBA00022729"/>
    </source>
</evidence>
<gene>
    <name evidence="14" type="ORF">TPAB3V08_LOCUS11307</name>
</gene>
<dbReference type="PROSITE" id="PS00010">
    <property type="entry name" value="ASX_HYDROXYL"/>
    <property type="match status" value="2"/>
</dbReference>
<dbReference type="InterPro" id="IPR050751">
    <property type="entry name" value="ECM_structural_protein"/>
</dbReference>
<dbReference type="PROSITE" id="PS50026">
    <property type="entry name" value="EGF_3"/>
    <property type="match status" value="2"/>
</dbReference>
<dbReference type="SUPFAM" id="SSF57184">
    <property type="entry name" value="Growth factor receptor domain"/>
    <property type="match status" value="1"/>
</dbReference>
<dbReference type="InterPro" id="IPR000742">
    <property type="entry name" value="EGF"/>
</dbReference>
<keyword evidence="3" id="KW-0272">Extracellular matrix</keyword>
<dbReference type="PANTHER" id="PTHR24034">
    <property type="entry name" value="EGF-LIKE DOMAIN-CONTAINING PROTEIN"/>
    <property type="match status" value="1"/>
</dbReference>
<evidence type="ECO:0000256" key="3">
    <source>
        <dbReference type="ARBA" id="ARBA00022530"/>
    </source>
</evidence>
<comment type="caution">
    <text evidence="14">The sequence shown here is derived from an EMBL/GenBank/DDBJ whole genome shotgun (WGS) entry which is preliminary data.</text>
</comment>
<evidence type="ECO:0000256" key="2">
    <source>
        <dbReference type="ARBA" id="ARBA00022525"/>
    </source>
</evidence>
<keyword evidence="2" id="KW-0964">Secreted</keyword>
<dbReference type="InterPro" id="IPR009030">
    <property type="entry name" value="Growth_fac_rcpt_cys_sf"/>
</dbReference>
<dbReference type="InterPro" id="IPR009017">
    <property type="entry name" value="GFP"/>
</dbReference>
<dbReference type="Gene3D" id="2.40.155.10">
    <property type="entry name" value="Green fluorescent protein"/>
    <property type="match status" value="1"/>
</dbReference>
<dbReference type="InterPro" id="IPR006605">
    <property type="entry name" value="G2_nidogen/fibulin_G2F"/>
</dbReference>
<keyword evidence="4 10" id="KW-0245">EGF-like domain</keyword>
<dbReference type="SUPFAM" id="SSF54511">
    <property type="entry name" value="GFP-like"/>
    <property type="match status" value="1"/>
</dbReference>
<feature type="region of interest" description="Disordered" evidence="11">
    <location>
        <begin position="181"/>
        <end position="236"/>
    </location>
</feature>
<dbReference type="InterPro" id="IPR000152">
    <property type="entry name" value="EGF-type_Asp/Asn_hydroxyl_site"/>
</dbReference>
<name>A0ABN7PFW8_TIMPD</name>
<keyword evidence="7" id="KW-0106">Calcium</keyword>
<feature type="compositionally biased region" description="Polar residues" evidence="11">
    <location>
        <begin position="181"/>
        <end position="198"/>
    </location>
</feature>
<dbReference type="SMART" id="SM00181">
    <property type="entry name" value="EGF"/>
    <property type="match status" value="2"/>
</dbReference>
<accession>A0ABN7PFW8</accession>
<evidence type="ECO:0000256" key="9">
    <source>
        <dbReference type="ARBA" id="ARBA00023180"/>
    </source>
</evidence>
<dbReference type="PROSITE" id="PS01187">
    <property type="entry name" value="EGF_CA"/>
    <property type="match status" value="2"/>
</dbReference>
<evidence type="ECO:0000256" key="1">
    <source>
        <dbReference type="ARBA" id="ARBA00004498"/>
    </source>
</evidence>
<dbReference type="Proteomes" id="UP001153148">
    <property type="component" value="Unassembled WGS sequence"/>
</dbReference>
<feature type="domain" description="EGF-like" evidence="12">
    <location>
        <begin position="101"/>
        <end position="144"/>
    </location>
</feature>
<dbReference type="Gene3D" id="2.10.25.10">
    <property type="entry name" value="Laminin"/>
    <property type="match status" value="2"/>
</dbReference>
<evidence type="ECO:0000313" key="14">
    <source>
        <dbReference type="EMBL" id="CAG2064360.1"/>
    </source>
</evidence>
<evidence type="ECO:0000256" key="10">
    <source>
        <dbReference type="PROSITE-ProRule" id="PRU00076"/>
    </source>
</evidence>
<comment type="subcellular location">
    <subcellularLocation>
        <location evidence="1">Secreted</location>
        <location evidence="1">Extracellular space</location>
        <location evidence="1">Extracellular matrix</location>
    </subcellularLocation>
</comment>
<feature type="domain" description="EGF-like" evidence="12">
    <location>
        <begin position="145"/>
        <end position="185"/>
    </location>
</feature>
<reference evidence="14" key="1">
    <citation type="submission" date="2021-03" db="EMBL/GenBank/DDBJ databases">
        <authorList>
            <person name="Tran Van P."/>
        </authorList>
    </citation>
    <scope>NUCLEOTIDE SEQUENCE</scope>
</reference>
<evidence type="ECO:0000313" key="15">
    <source>
        <dbReference type="Proteomes" id="UP001153148"/>
    </source>
</evidence>
<evidence type="ECO:0000259" key="13">
    <source>
        <dbReference type="PROSITE" id="PS50993"/>
    </source>
</evidence>
<feature type="non-terminal residue" evidence="14">
    <location>
        <position position="251"/>
    </location>
</feature>
<keyword evidence="6" id="KW-0677">Repeat</keyword>
<dbReference type="CDD" id="cd00054">
    <property type="entry name" value="EGF_CA"/>
    <property type="match status" value="1"/>
</dbReference>
<dbReference type="InterPro" id="IPR018097">
    <property type="entry name" value="EGF_Ca-bd_CS"/>
</dbReference>
<dbReference type="EMBL" id="CAJPIN010033525">
    <property type="protein sequence ID" value="CAG2064360.1"/>
    <property type="molecule type" value="Genomic_DNA"/>
</dbReference>
<dbReference type="InterPro" id="IPR049883">
    <property type="entry name" value="NOTCH1_EGF-like"/>
</dbReference>
<protein>
    <submittedName>
        <fullName evidence="14">Uncharacterized protein</fullName>
    </submittedName>
</protein>
<feature type="domain" description="Nidogen G2 beta-barrel" evidence="13">
    <location>
        <begin position="1"/>
        <end position="87"/>
    </location>
</feature>
<dbReference type="PROSITE" id="PS01186">
    <property type="entry name" value="EGF_2"/>
    <property type="match status" value="2"/>
</dbReference>
<keyword evidence="9" id="KW-0325">Glycoprotein</keyword>
<keyword evidence="8" id="KW-1015">Disulfide bond</keyword>
<sequence>MTLKDYVQTGPNTLYASSTNALTVNGRQLPYSWNNTVQYDTMQGTMPFLVERLSAEDIGMQYDPDLEEMKYMISTVIGRKFDDNRCPEGFVLDEKHLHCRDLNECRDKQNNKCHFTQVCENVFGSYRCNCRKGFRSEEAGKRCIDINECTENIHACSQVCRNKKGGYRCSCHVGYTLQTDGRSCSPSQPGDNPSNATEPSRRRFQMRNLPTLRDDQSSSKSSYYHDASPQKWPPESYRCPDGFQEVAGVCQ</sequence>
<dbReference type="SMART" id="SM00179">
    <property type="entry name" value="EGF_CA"/>
    <property type="match status" value="2"/>
</dbReference>
<evidence type="ECO:0000256" key="7">
    <source>
        <dbReference type="ARBA" id="ARBA00022837"/>
    </source>
</evidence>